<dbReference type="AlphaFoldDB" id="D4E6J4"/>
<gene>
    <name evidence="1" type="ORF">HMPREF0758_3794</name>
</gene>
<evidence type="ECO:0000313" key="2">
    <source>
        <dbReference type="Proteomes" id="UP000005723"/>
    </source>
</evidence>
<reference evidence="1 2" key="1">
    <citation type="submission" date="2010-01" db="EMBL/GenBank/DDBJ databases">
        <authorList>
            <person name="Muzny D."/>
            <person name="Qin X."/>
            <person name="Deng J."/>
            <person name="Jiang H."/>
            <person name="Liu Y."/>
            <person name="Qu J."/>
            <person name="Song X.-Z."/>
            <person name="Zhang L."/>
            <person name="Thornton R."/>
            <person name="Coyle M."/>
            <person name="Francisco L."/>
            <person name="Jackson L."/>
            <person name="Javaid M."/>
            <person name="Korchina V."/>
            <person name="Kovar C."/>
            <person name="Mata R."/>
            <person name="Mathew T."/>
            <person name="Ngo R."/>
            <person name="Nguyen L."/>
            <person name="Nguyen N."/>
            <person name="Okwuonu G."/>
            <person name="Ongeri F."/>
            <person name="Pham C."/>
            <person name="Simmons D."/>
            <person name="Wilczek-Boney K."/>
            <person name="Hale W."/>
            <person name="Jakkamsetti A."/>
            <person name="Pham P."/>
            <person name="Ruth R."/>
            <person name="San Lucas F."/>
            <person name="Warren J."/>
            <person name="Zhang J."/>
            <person name="Zhao Z."/>
            <person name="Zhou C."/>
            <person name="Zhu D."/>
            <person name="Lee S."/>
            <person name="Bess C."/>
            <person name="Blankenburg K."/>
            <person name="Forbes L."/>
            <person name="Fu Q."/>
            <person name="Gubbala S."/>
            <person name="Hirani K."/>
            <person name="Jayaseelan J.C."/>
            <person name="Lara F."/>
            <person name="Munidasa M."/>
            <person name="Palculict T."/>
            <person name="Patil S."/>
            <person name="Pu L.-L."/>
            <person name="Saada N."/>
            <person name="Tang L."/>
            <person name="Weissenberger G."/>
            <person name="Zhu Y."/>
            <person name="Hemphill L."/>
            <person name="Shang Y."/>
            <person name="Youmans B."/>
            <person name="Ayvaz T."/>
            <person name="Ross M."/>
            <person name="Santibanez J."/>
            <person name="Aqrawi P."/>
            <person name="Gross S."/>
            <person name="Joshi V."/>
            <person name="Fowler G."/>
            <person name="Nazareth L."/>
            <person name="Reid J."/>
            <person name="Worley K."/>
            <person name="Petrosino J."/>
            <person name="Highlander S."/>
            <person name="Gibbs R."/>
        </authorList>
    </citation>
    <scope>NUCLEOTIDE SEQUENCE [LARGE SCALE GENOMIC DNA]</scope>
    <source>
        <strain evidence="1 2">DSM 4582</strain>
    </source>
</reference>
<dbReference type="HOGENOM" id="CLU_206002_0_0_6"/>
<comment type="caution">
    <text evidence="1">The sequence shown here is derived from an EMBL/GenBank/DDBJ whole genome shotgun (WGS) entry which is preliminary data.</text>
</comment>
<dbReference type="STRING" id="667129.HMPREF0758_3794"/>
<proteinExistence type="predicted"/>
<name>D4E6J4_SEROD</name>
<keyword evidence="2" id="KW-1185">Reference proteome</keyword>
<dbReference type="Proteomes" id="UP000005723">
    <property type="component" value="Unassembled WGS sequence"/>
</dbReference>
<organism evidence="1 2">
    <name type="scientific">Serratia odorifera DSM 4582</name>
    <dbReference type="NCBI Taxonomy" id="667129"/>
    <lineage>
        <taxon>Bacteria</taxon>
        <taxon>Pseudomonadati</taxon>
        <taxon>Pseudomonadota</taxon>
        <taxon>Gammaproteobacteria</taxon>
        <taxon>Enterobacterales</taxon>
        <taxon>Yersiniaceae</taxon>
        <taxon>Serratia</taxon>
    </lineage>
</organism>
<accession>D4E6J4</accession>
<evidence type="ECO:0000313" key="1">
    <source>
        <dbReference type="EMBL" id="EFE94560.1"/>
    </source>
</evidence>
<sequence length="66" mass="7801">MMKHYLTALFSSPEKFLSLFSDITGRGEHDKEEHIWIDENGNAFVNTENEKFMQAFESHVKKMSQY</sequence>
<protein>
    <submittedName>
        <fullName evidence="1">Uncharacterized protein</fullName>
    </submittedName>
</protein>
<dbReference type="EMBL" id="ADBY01000052">
    <property type="protein sequence ID" value="EFE94560.1"/>
    <property type="molecule type" value="Genomic_DNA"/>
</dbReference>